<dbReference type="GO" id="GO:0006032">
    <property type="term" value="P:chitin catabolic process"/>
    <property type="evidence" value="ECO:0007669"/>
    <property type="project" value="UniProtKB-KW"/>
</dbReference>
<evidence type="ECO:0000256" key="3">
    <source>
        <dbReference type="ARBA" id="ARBA00008682"/>
    </source>
</evidence>
<dbReference type="InterPro" id="IPR029070">
    <property type="entry name" value="Chitinase_insertion_sf"/>
</dbReference>
<evidence type="ECO:0000256" key="7">
    <source>
        <dbReference type="ARBA" id="ARBA00022801"/>
    </source>
</evidence>
<dbReference type="SUPFAM" id="SSF51445">
    <property type="entry name" value="(Trans)glycosidases"/>
    <property type="match status" value="1"/>
</dbReference>
<evidence type="ECO:0000256" key="1">
    <source>
        <dbReference type="ARBA" id="ARBA00000822"/>
    </source>
</evidence>
<evidence type="ECO:0000256" key="9">
    <source>
        <dbReference type="ARBA" id="ARBA00023277"/>
    </source>
</evidence>
<dbReference type="GO" id="GO:0008843">
    <property type="term" value="F:endochitinase activity"/>
    <property type="evidence" value="ECO:0007669"/>
    <property type="project" value="UniProtKB-EC"/>
</dbReference>
<comment type="catalytic activity">
    <reaction evidence="1">
        <text>Random endo-hydrolysis of N-acetyl-beta-D-glucosaminide (1-&gt;4)-beta-linkages in chitin and chitodextrins.</text>
        <dbReference type="EC" id="3.2.1.14"/>
    </reaction>
</comment>
<reference evidence="15" key="1">
    <citation type="journal article" date="2023" name="Mol. Phylogenet. Evol.">
        <title>Genome-scale phylogeny and comparative genomics of the fungal order Sordariales.</title>
        <authorList>
            <person name="Hensen N."/>
            <person name="Bonometti L."/>
            <person name="Westerberg I."/>
            <person name="Brannstrom I.O."/>
            <person name="Guillou S."/>
            <person name="Cros-Aarteil S."/>
            <person name="Calhoun S."/>
            <person name="Haridas S."/>
            <person name="Kuo A."/>
            <person name="Mondo S."/>
            <person name="Pangilinan J."/>
            <person name="Riley R."/>
            <person name="LaButti K."/>
            <person name="Andreopoulos B."/>
            <person name="Lipzen A."/>
            <person name="Chen C."/>
            <person name="Yan M."/>
            <person name="Daum C."/>
            <person name="Ng V."/>
            <person name="Clum A."/>
            <person name="Steindorff A."/>
            <person name="Ohm R.A."/>
            <person name="Martin F."/>
            <person name="Silar P."/>
            <person name="Natvig D.O."/>
            <person name="Lalanne C."/>
            <person name="Gautier V."/>
            <person name="Ament-Velasquez S.L."/>
            <person name="Kruys A."/>
            <person name="Hutchinson M.I."/>
            <person name="Powell A.J."/>
            <person name="Barry K."/>
            <person name="Miller A.N."/>
            <person name="Grigoriev I.V."/>
            <person name="Debuchy R."/>
            <person name="Gladieux P."/>
            <person name="Hiltunen Thoren M."/>
            <person name="Johannesson H."/>
        </authorList>
    </citation>
    <scope>NUCLEOTIDE SEQUENCE</scope>
    <source>
        <strain evidence="15">PSN324</strain>
    </source>
</reference>
<evidence type="ECO:0000256" key="8">
    <source>
        <dbReference type="ARBA" id="ARBA00023024"/>
    </source>
</evidence>
<evidence type="ECO:0000256" key="13">
    <source>
        <dbReference type="SAM" id="SignalP"/>
    </source>
</evidence>
<dbReference type="CDD" id="cd06548">
    <property type="entry name" value="GH18_chitinase"/>
    <property type="match status" value="1"/>
</dbReference>
<dbReference type="EMBL" id="MU865137">
    <property type="protein sequence ID" value="KAK4457091.1"/>
    <property type="molecule type" value="Genomic_DNA"/>
</dbReference>
<feature type="domain" description="GH18" evidence="14">
    <location>
        <begin position="113"/>
        <end position="471"/>
    </location>
</feature>
<evidence type="ECO:0000256" key="5">
    <source>
        <dbReference type="ARBA" id="ARBA00022525"/>
    </source>
</evidence>
<keyword evidence="16" id="KW-1185">Reference proteome</keyword>
<accession>A0AAV9H8K1</accession>
<sequence length="493" mass="52905">MLSSFLILVAPLLLTTPAAAAPQLIKLDAQQNVEVVCNAAAPAVTTTVYIERPASTEPALQVSAQESAEVSAASSSVAQSAALTVSSASSSALPIATSGPTGIASTNRTSGGLRNALYFTNWGIYGADYQPDRLPAENITHVLYSFADIGSDGEVHSSDTYADLEKHYPGDSWSETGNNAYGCVKQLFMLKKKHRHLKTLLSIGGWTYSSKIAPVAATAAGRRKFCSSAVHLMKDWGFDGLDIDWEYPADAEQAQHFVLLLQTCRQALDDYAKLHAPGYHFLITIATSAGAKHYSQLNFTGMDPFLDAWHLMAYDFAGSWDNTTGHQSNILINSQNPAATKFSAEQAVKDYIDYGVPPNKIVLGIPLYGRAFEATTGIGQPYTGIGPETVMYKDLPLPGAQEFYDDVAMASYSFDSKKGELITYDTVSSAVAKSKYLLQRGLGGAVYWEASGDKTGATSLVGTVAGQVGRLDRSLNNLKYPISKYENIKAGLP</sequence>
<evidence type="ECO:0000256" key="12">
    <source>
        <dbReference type="RuleBase" id="RU000489"/>
    </source>
</evidence>
<evidence type="ECO:0000256" key="4">
    <source>
        <dbReference type="ARBA" id="ARBA00012729"/>
    </source>
</evidence>
<evidence type="ECO:0000256" key="11">
    <source>
        <dbReference type="ARBA" id="ARBA00023326"/>
    </source>
</evidence>
<evidence type="ECO:0000313" key="16">
    <source>
        <dbReference type="Proteomes" id="UP001321749"/>
    </source>
</evidence>
<comment type="similarity">
    <text evidence="3">Belongs to the glycosyl hydrolase 18 family. Chitinase class V subfamily.</text>
</comment>
<dbReference type="SUPFAM" id="SSF54556">
    <property type="entry name" value="Chitinase insertion domain"/>
    <property type="match status" value="1"/>
</dbReference>
<evidence type="ECO:0000256" key="2">
    <source>
        <dbReference type="ARBA" id="ARBA00004613"/>
    </source>
</evidence>
<protein>
    <recommendedName>
        <fullName evidence="4">chitinase</fullName>
        <ecNumber evidence="4">3.2.1.14</ecNumber>
    </recommendedName>
</protein>
<dbReference type="Gene3D" id="3.10.50.10">
    <property type="match status" value="1"/>
</dbReference>
<dbReference type="SMART" id="SM00636">
    <property type="entry name" value="Glyco_18"/>
    <property type="match status" value="1"/>
</dbReference>
<keyword evidence="7 12" id="KW-0378">Hydrolase</keyword>
<feature type="signal peptide" evidence="13">
    <location>
        <begin position="1"/>
        <end position="20"/>
    </location>
</feature>
<dbReference type="InterPro" id="IPR001223">
    <property type="entry name" value="Glyco_hydro18_cat"/>
</dbReference>
<feature type="chain" id="PRO_5043731848" description="chitinase" evidence="13">
    <location>
        <begin position="21"/>
        <end position="493"/>
    </location>
</feature>
<evidence type="ECO:0000256" key="6">
    <source>
        <dbReference type="ARBA" id="ARBA00022729"/>
    </source>
</evidence>
<dbReference type="GO" id="GO:0000272">
    <property type="term" value="P:polysaccharide catabolic process"/>
    <property type="evidence" value="ECO:0007669"/>
    <property type="project" value="UniProtKB-KW"/>
</dbReference>
<proteinExistence type="inferred from homology"/>
<dbReference type="EC" id="3.2.1.14" evidence="4"/>
<keyword evidence="10 12" id="KW-0326">Glycosidase</keyword>
<keyword evidence="8" id="KW-0146">Chitin degradation</keyword>
<dbReference type="InterPro" id="IPR017853">
    <property type="entry name" value="GH"/>
</dbReference>
<dbReference type="PANTHER" id="PTHR11177:SF384">
    <property type="entry name" value="CHITINASE"/>
    <property type="match status" value="1"/>
</dbReference>
<keyword evidence="11" id="KW-0624">Polysaccharide degradation</keyword>
<comment type="subcellular location">
    <subcellularLocation>
        <location evidence="2">Secreted</location>
    </subcellularLocation>
</comment>
<reference evidence="15" key="2">
    <citation type="submission" date="2023-06" db="EMBL/GenBank/DDBJ databases">
        <authorList>
            <consortium name="Lawrence Berkeley National Laboratory"/>
            <person name="Mondo S.J."/>
            <person name="Hensen N."/>
            <person name="Bonometti L."/>
            <person name="Westerberg I."/>
            <person name="Brannstrom I.O."/>
            <person name="Guillou S."/>
            <person name="Cros-Aarteil S."/>
            <person name="Calhoun S."/>
            <person name="Haridas S."/>
            <person name="Kuo A."/>
            <person name="Pangilinan J."/>
            <person name="Riley R."/>
            <person name="Labutti K."/>
            <person name="Andreopoulos B."/>
            <person name="Lipzen A."/>
            <person name="Chen C."/>
            <person name="Yanf M."/>
            <person name="Daum C."/>
            <person name="Ng V."/>
            <person name="Clum A."/>
            <person name="Steindorff A."/>
            <person name="Ohm R."/>
            <person name="Martin F."/>
            <person name="Silar P."/>
            <person name="Natvig D."/>
            <person name="Lalanne C."/>
            <person name="Gautier V."/>
            <person name="Ament-Velasquez S.L."/>
            <person name="Kruys A."/>
            <person name="Hutchinson M.I."/>
            <person name="Powell A.J."/>
            <person name="Barry K."/>
            <person name="Miller A.N."/>
            <person name="Grigoriev I.V."/>
            <person name="Debuchy R."/>
            <person name="Gladieux P."/>
            <person name="Thoren M.H."/>
            <person name="Johannesson H."/>
        </authorList>
    </citation>
    <scope>NUCLEOTIDE SEQUENCE</scope>
    <source>
        <strain evidence="15">PSN324</strain>
    </source>
</reference>
<gene>
    <name evidence="15" type="ORF">QBC42DRAFT_213545</name>
</gene>
<dbReference type="Proteomes" id="UP001321749">
    <property type="component" value="Unassembled WGS sequence"/>
</dbReference>
<dbReference type="PROSITE" id="PS51910">
    <property type="entry name" value="GH18_2"/>
    <property type="match status" value="1"/>
</dbReference>
<dbReference type="PROSITE" id="PS01095">
    <property type="entry name" value="GH18_1"/>
    <property type="match status" value="1"/>
</dbReference>
<comment type="caution">
    <text evidence="15">The sequence shown here is derived from an EMBL/GenBank/DDBJ whole genome shotgun (WGS) entry which is preliminary data.</text>
</comment>
<keyword evidence="6 13" id="KW-0732">Signal</keyword>
<keyword evidence="5" id="KW-0964">Secreted</keyword>
<dbReference type="InterPro" id="IPR050314">
    <property type="entry name" value="Glycosyl_Hydrlase_18"/>
</dbReference>
<organism evidence="15 16">
    <name type="scientific">Cladorrhinum samala</name>
    <dbReference type="NCBI Taxonomy" id="585594"/>
    <lineage>
        <taxon>Eukaryota</taxon>
        <taxon>Fungi</taxon>
        <taxon>Dikarya</taxon>
        <taxon>Ascomycota</taxon>
        <taxon>Pezizomycotina</taxon>
        <taxon>Sordariomycetes</taxon>
        <taxon>Sordariomycetidae</taxon>
        <taxon>Sordariales</taxon>
        <taxon>Podosporaceae</taxon>
        <taxon>Cladorrhinum</taxon>
    </lineage>
</organism>
<dbReference type="AlphaFoldDB" id="A0AAV9H8K1"/>
<dbReference type="GO" id="GO:0008061">
    <property type="term" value="F:chitin binding"/>
    <property type="evidence" value="ECO:0007669"/>
    <property type="project" value="InterPro"/>
</dbReference>
<dbReference type="InterPro" id="IPR011583">
    <property type="entry name" value="Chitinase_II/V-like_cat"/>
</dbReference>
<dbReference type="Pfam" id="PF00704">
    <property type="entry name" value="Glyco_hydro_18"/>
    <property type="match status" value="1"/>
</dbReference>
<name>A0AAV9H8K1_9PEZI</name>
<dbReference type="PANTHER" id="PTHR11177">
    <property type="entry name" value="CHITINASE"/>
    <property type="match status" value="1"/>
</dbReference>
<evidence type="ECO:0000256" key="10">
    <source>
        <dbReference type="ARBA" id="ARBA00023295"/>
    </source>
</evidence>
<dbReference type="GO" id="GO:0005576">
    <property type="term" value="C:extracellular region"/>
    <property type="evidence" value="ECO:0007669"/>
    <property type="project" value="UniProtKB-SubCell"/>
</dbReference>
<dbReference type="Gene3D" id="3.20.20.80">
    <property type="entry name" value="Glycosidases"/>
    <property type="match status" value="1"/>
</dbReference>
<evidence type="ECO:0000313" key="15">
    <source>
        <dbReference type="EMBL" id="KAK4457091.1"/>
    </source>
</evidence>
<keyword evidence="9" id="KW-0119">Carbohydrate metabolism</keyword>
<dbReference type="InterPro" id="IPR001579">
    <property type="entry name" value="Glyco_hydro_18_chit_AS"/>
</dbReference>
<evidence type="ECO:0000259" key="14">
    <source>
        <dbReference type="PROSITE" id="PS51910"/>
    </source>
</evidence>
<dbReference type="FunFam" id="3.20.20.80:FF:000075">
    <property type="entry name" value="Sporulation-specific chitinase"/>
    <property type="match status" value="1"/>
</dbReference>